<feature type="binding site" evidence="3">
    <location>
        <position position="65"/>
    </location>
    <ligand>
        <name>a divalent metal cation</name>
        <dbReference type="ChEBI" id="CHEBI:60240"/>
        <label>1</label>
    </ligand>
</feature>
<name>A0A2S6HE15_9GAMM</name>
<feature type="binding site" evidence="3">
    <location>
        <position position="64"/>
    </location>
    <ligand>
        <name>a divalent metal cation</name>
        <dbReference type="ChEBI" id="CHEBI:60240"/>
        <label>2</label>
    </ligand>
</feature>
<dbReference type="EMBL" id="PTIZ01000005">
    <property type="protein sequence ID" value="PPK75633.1"/>
    <property type="molecule type" value="Genomic_DNA"/>
</dbReference>
<dbReference type="PANTHER" id="PTHR13799">
    <property type="entry name" value="NGG1 INTERACTING FACTOR 3"/>
    <property type="match status" value="1"/>
</dbReference>
<dbReference type="RefSeq" id="WP_104428868.1">
    <property type="nucleotide sequence ID" value="NZ_PTIZ01000005.1"/>
</dbReference>
<protein>
    <submittedName>
        <fullName evidence="4">Dinuclear metal center YbgI/SA1388 family protein</fullName>
    </submittedName>
</protein>
<evidence type="ECO:0000256" key="3">
    <source>
        <dbReference type="PIRSR" id="PIRSR602678-1"/>
    </source>
</evidence>
<comment type="caution">
    <text evidence="4">The sequence shown here is derived from an EMBL/GenBank/DDBJ whole genome shotgun (WGS) entry which is preliminary data.</text>
</comment>
<feature type="binding site" evidence="3">
    <location>
        <position position="103"/>
    </location>
    <ligand>
        <name>a divalent metal cation</name>
        <dbReference type="ChEBI" id="CHEBI:60240"/>
        <label>1</label>
    </ligand>
</feature>
<comment type="similarity">
    <text evidence="1">Belongs to the GTP cyclohydrolase I type 2/NIF3 family.</text>
</comment>
<evidence type="ECO:0000256" key="1">
    <source>
        <dbReference type="ARBA" id="ARBA00006964"/>
    </source>
</evidence>
<keyword evidence="2 3" id="KW-0479">Metal-binding</keyword>
<dbReference type="Pfam" id="PF01784">
    <property type="entry name" value="DUF34_NIF3"/>
    <property type="match status" value="1"/>
</dbReference>
<dbReference type="GO" id="GO:0046872">
    <property type="term" value="F:metal ion binding"/>
    <property type="evidence" value="ECO:0007669"/>
    <property type="project" value="UniProtKB-KW"/>
</dbReference>
<dbReference type="PANTHER" id="PTHR13799:SF14">
    <property type="entry name" value="GTP CYCLOHYDROLASE 1 TYPE 2 HOMOLOG"/>
    <property type="match status" value="1"/>
</dbReference>
<dbReference type="Gene3D" id="3.40.1390.30">
    <property type="entry name" value="NIF3 (NGG1p interacting factor 3)-like"/>
    <property type="match status" value="2"/>
</dbReference>
<feature type="binding site" evidence="3">
    <location>
        <position position="222"/>
    </location>
    <ligand>
        <name>a divalent metal cation</name>
        <dbReference type="ChEBI" id="CHEBI:60240"/>
        <label>1</label>
    </ligand>
</feature>
<dbReference type="InterPro" id="IPR002678">
    <property type="entry name" value="DUF34/NIF3"/>
</dbReference>
<dbReference type="InterPro" id="IPR036069">
    <property type="entry name" value="DUF34/NIF3_sf"/>
</dbReference>
<dbReference type="AlphaFoldDB" id="A0A2S6HE15"/>
<dbReference type="Proteomes" id="UP000240010">
    <property type="component" value="Unassembled WGS sequence"/>
</dbReference>
<gene>
    <name evidence="4" type="ORF">B0F87_105102</name>
</gene>
<dbReference type="SUPFAM" id="SSF102705">
    <property type="entry name" value="NIF3 (NGG1p interacting factor 3)-like"/>
    <property type="match status" value="1"/>
</dbReference>
<evidence type="ECO:0000313" key="4">
    <source>
        <dbReference type="EMBL" id="PPK75633.1"/>
    </source>
</evidence>
<evidence type="ECO:0000313" key="5">
    <source>
        <dbReference type="Proteomes" id="UP000240010"/>
    </source>
</evidence>
<feature type="binding site" evidence="3">
    <location>
        <position position="226"/>
    </location>
    <ligand>
        <name>a divalent metal cation</name>
        <dbReference type="ChEBI" id="CHEBI:60240"/>
        <label>1</label>
    </ligand>
</feature>
<reference evidence="4 5" key="1">
    <citation type="submission" date="2018-02" db="EMBL/GenBank/DDBJ databases">
        <title>Subsurface microbial communities from deep shales in Ohio and West Virginia, USA.</title>
        <authorList>
            <person name="Wrighton K."/>
        </authorList>
    </citation>
    <scope>NUCLEOTIDE SEQUENCE [LARGE SCALE GENOMIC DNA]</scope>
    <source>
        <strain evidence="4 5">OWC-DMM</strain>
    </source>
</reference>
<dbReference type="GO" id="GO:0005737">
    <property type="term" value="C:cytoplasm"/>
    <property type="evidence" value="ECO:0007669"/>
    <property type="project" value="TreeGrafter"/>
</dbReference>
<evidence type="ECO:0000256" key="2">
    <source>
        <dbReference type="ARBA" id="ARBA00022723"/>
    </source>
</evidence>
<organism evidence="4 5">
    <name type="scientific">Methylobacter tundripaludum</name>
    <dbReference type="NCBI Taxonomy" id="173365"/>
    <lineage>
        <taxon>Bacteria</taxon>
        <taxon>Pseudomonadati</taxon>
        <taxon>Pseudomonadota</taxon>
        <taxon>Gammaproteobacteria</taxon>
        <taxon>Methylococcales</taxon>
        <taxon>Methylococcaceae</taxon>
        <taxon>Methylobacter</taxon>
    </lineage>
</organism>
<accession>A0A2S6HE15</accession>
<dbReference type="NCBIfam" id="TIGR00486">
    <property type="entry name" value="YbgI_SA1388"/>
    <property type="match status" value="1"/>
</dbReference>
<proteinExistence type="inferred from homology"/>
<sequence length="254" mass="28162">MITRSQLNDYYQALLRPETYADYCPNGLQVDGAEHLERIAFAVSATRDSIHQAVENKADALVVHHGLFWIFHGAKPLTGTFAQRIYPLVKNNINLFGYHLPLDGHPDIGNAAMLGQLIDCKQQQPFGDYKGSATGIKGVFEQPLTAAALQQKLEVVLKHNVILATPDDNAPIRSVGIITGGANSEWRLAEKERLDAYITGEISEHDWHESQEAGIHMFAGGHHATEQFGIQALMEKTRQQFAVECFFIDSENPA</sequence>